<evidence type="ECO:0000256" key="4">
    <source>
        <dbReference type="ARBA" id="ARBA00022692"/>
    </source>
</evidence>
<dbReference type="RefSeq" id="WP_166063822.1">
    <property type="nucleotide sequence ID" value="NZ_CP049890.1"/>
</dbReference>
<name>A0A6G7WKY1_9LACT</name>
<feature type="compositionally biased region" description="Basic and acidic residues" evidence="8">
    <location>
        <begin position="365"/>
        <end position="377"/>
    </location>
</feature>
<sequence length="503" mass="56689">MSGTILGIYNNKFVVQPTDSKPNRNVLVLGGPGSYKTQSYVITNVFNETENSLVVTDPKGEVYEYTADVKRRQGYDVRVLNFANMIASDRYNPLDYVSKDGEATTVATKIVDGNNKGGKKDVWYYSQIRLLTALVLYAVHELPPDQRNIGGILDLLQAYNPSEGETGDKGLDDLFAVLEFKHPARRAYELGYKHARGEMQGSIIMSLLTTLGNYVDEEVNQFTHFSDFNLQDIGKRKLILYIILPVMDNEFEGLTALFFTQLFSQLYTLGKENHAKIPQPITFILDEFVNLGKIEGYEEFLATCRGYGIGVSTIIQTLTQLQDKYGKEKAESILGNCAVKYCLNASNNTTAEYIVKELGKATVRVETEGESTQHGKENTSNSTSANESYTSRDLMTVSEVKQLPDDTGILIFLNKPPLKVKKAIQFKIFPQPTELLNQTHYRSQPTDEQLLRFEQKQRTYVAQREAAAVNAEEKKKELETAKQLKEETIAAQEEQELLDFFAE</sequence>
<dbReference type="GeneID" id="94553970"/>
<reference evidence="9 10" key="1">
    <citation type="journal article" date="2017" name="Int. J. Syst. Evol. Microbiol.">
        <title>Jeotgalibaca porci sp. nov. and Jeotgalibaca arthritidis sp. nov., isolated from pigs, and emended description of the genus Jeotgalibaca.</title>
        <authorList>
            <person name="Zamora L."/>
            <person name="Perez-Sancho M."/>
            <person name="Dominguez L."/>
            <person name="Fernandez-Garayzabal J.F."/>
            <person name="Vela A.I."/>
        </authorList>
    </citation>
    <scope>NUCLEOTIDE SEQUENCE [LARGE SCALE GENOMIC DNA]</scope>
    <source>
        <strain evidence="9 10">CCUG 69148</strain>
        <plasmid evidence="9 10">p_unnamed1</plasmid>
    </source>
</reference>
<keyword evidence="7" id="KW-0175">Coiled coil</keyword>
<dbReference type="InterPro" id="IPR027417">
    <property type="entry name" value="P-loop_NTPase"/>
</dbReference>
<dbReference type="CDD" id="cd01127">
    <property type="entry name" value="TrwB_TraG_TraD_VirD4"/>
    <property type="match status" value="1"/>
</dbReference>
<dbReference type="InterPro" id="IPR051539">
    <property type="entry name" value="T4SS-coupling_protein"/>
</dbReference>
<keyword evidence="4" id="KW-0812">Transmembrane</keyword>
<dbReference type="PANTHER" id="PTHR37937:SF1">
    <property type="entry name" value="CONJUGATIVE TRANSFER: DNA TRANSPORT"/>
    <property type="match status" value="1"/>
</dbReference>
<protein>
    <submittedName>
        <fullName evidence="9">Type IV secretory system conjugative DNA transfer family protein</fullName>
    </submittedName>
</protein>
<dbReference type="Gene3D" id="3.40.50.300">
    <property type="entry name" value="P-loop containing nucleotide triphosphate hydrolases"/>
    <property type="match status" value="1"/>
</dbReference>
<geneLocation type="plasmid" evidence="9 10">
    <name>p_unnamed1</name>
</geneLocation>
<dbReference type="Pfam" id="PF02534">
    <property type="entry name" value="T4SS-DNA_transf"/>
    <property type="match status" value="1"/>
</dbReference>
<feature type="compositionally biased region" description="Low complexity" evidence="8">
    <location>
        <begin position="378"/>
        <end position="391"/>
    </location>
</feature>
<accession>A0A6G7WKY1</accession>
<keyword evidence="5" id="KW-1133">Transmembrane helix</keyword>
<feature type="region of interest" description="Disordered" evidence="8">
    <location>
        <begin position="365"/>
        <end position="391"/>
    </location>
</feature>
<dbReference type="InterPro" id="IPR003688">
    <property type="entry name" value="TraG/VirD4"/>
</dbReference>
<comment type="subcellular location">
    <subcellularLocation>
        <location evidence="1">Cell membrane</location>
        <topology evidence="1">Multi-pass membrane protein</topology>
    </subcellularLocation>
</comment>
<evidence type="ECO:0000256" key="6">
    <source>
        <dbReference type="ARBA" id="ARBA00023136"/>
    </source>
</evidence>
<evidence type="ECO:0000313" key="9">
    <source>
        <dbReference type="EMBL" id="QIK52801.1"/>
    </source>
</evidence>
<gene>
    <name evidence="9" type="ORF">G7058_11790</name>
</gene>
<evidence type="ECO:0000313" key="10">
    <source>
        <dbReference type="Proteomes" id="UP000501830"/>
    </source>
</evidence>
<dbReference type="NCBIfam" id="NF045973">
    <property type="entry name" value="conju_CD1115"/>
    <property type="match status" value="1"/>
</dbReference>
<dbReference type="SUPFAM" id="SSF52540">
    <property type="entry name" value="P-loop containing nucleoside triphosphate hydrolases"/>
    <property type="match status" value="1"/>
</dbReference>
<keyword evidence="10" id="KW-1185">Reference proteome</keyword>
<dbReference type="PANTHER" id="PTHR37937">
    <property type="entry name" value="CONJUGATIVE TRANSFER: DNA TRANSPORT"/>
    <property type="match status" value="1"/>
</dbReference>
<dbReference type="EMBL" id="CP049890">
    <property type="protein sequence ID" value="QIK52801.1"/>
    <property type="molecule type" value="Genomic_DNA"/>
</dbReference>
<evidence type="ECO:0000256" key="8">
    <source>
        <dbReference type="SAM" id="MobiDB-lite"/>
    </source>
</evidence>
<evidence type="ECO:0000256" key="2">
    <source>
        <dbReference type="ARBA" id="ARBA00008806"/>
    </source>
</evidence>
<keyword evidence="3" id="KW-1003">Cell membrane</keyword>
<keyword evidence="9" id="KW-0614">Plasmid</keyword>
<keyword evidence="6" id="KW-0472">Membrane</keyword>
<dbReference type="GO" id="GO:0005886">
    <property type="term" value="C:plasma membrane"/>
    <property type="evidence" value="ECO:0007669"/>
    <property type="project" value="UniProtKB-SubCell"/>
</dbReference>
<evidence type="ECO:0000256" key="5">
    <source>
        <dbReference type="ARBA" id="ARBA00022989"/>
    </source>
</evidence>
<comment type="similarity">
    <text evidence="2">Belongs to the VirD4/TraG family.</text>
</comment>
<feature type="coiled-coil region" evidence="7">
    <location>
        <begin position="461"/>
        <end position="495"/>
    </location>
</feature>
<dbReference type="Proteomes" id="UP000501830">
    <property type="component" value="Plasmid p_unnamed1"/>
</dbReference>
<proteinExistence type="inferred from homology"/>
<evidence type="ECO:0000256" key="3">
    <source>
        <dbReference type="ARBA" id="ARBA00022475"/>
    </source>
</evidence>
<evidence type="ECO:0000256" key="7">
    <source>
        <dbReference type="SAM" id="Coils"/>
    </source>
</evidence>
<dbReference type="KEGG" id="jpo:G7058_11790"/>
<dbReference type="AlphaFoldDB" id="A0A6G7WKY1"/>
<evidence type="ECO:0000256" key="1">
    <source>
        <dbReference type="ARBA" id="ARBA00004651"/>
    </source>
</evidence>
<organism evidence="9 10">
    <name type="scientific">Jeotgalibaca porci</name>
    <dbReference type="NCBI Taxonomy" id="1868793"/>
    <lineage>
        <taxon>Bacteria</taxon>
        <taxon>Bacillati</taxon>
        <taxon>Bacillota</taxon>
        <taxon>Bacilli</taxon>
        <taxon>Lactobacillales</taxon>
        <taxon>Carnobacteriaceae</taxon>
        <taxon>Jeotgalibaca</taxon>
    </lineage>
</organism>